<keyword evidence="6" id="KW-0804">Transcription</keyword>
<comment type="caution">
    <text evidence="14">The sequence shown here is derived from an EMBL/GenBank/DDBJ whole genome shotgun (WGS) entry which is preliminary data.</text>
</comment>
<feature type="region of interest" description="Disordered" evidence="11">
    <location>
        <begin position="1"/>
        <end position="30"/>
    </location>
</feature>
<keyword evidence="15" id="KW-1185">Reference proteome</keyword>
<evidence type="ECO:0000313" key="15">
    <source>
        <dbReference type="Proteomes" id="UP000243975"/>
    </source>
</evidence>
<dbReference type="InterPro" id="IPR001356">
    <property type="entry name" value="HD"/>
</dbReference>
<evidence type="ECO:0000256" key="11">
    <source>
        <dbReference type="SAM" id="MobiDB-lite"/>
    </source>
</evidence>
<dbReference type="STRING" id="59895.A0A103YMT7"/>
<keyword evidence="12" id="KW-1133">Transmembrane helix</keyword>
<dbReference type="EMBL" id="LEKV01000021">
    <property type="protein sequence ID" value="KVI11969.1"/>
    <property type="molecule type" value="Genomic_DNA"/>
</dbReference>
<evidence type="ECO:0000256" key="8">
    <source>
        <dbReference type="ARBA" id="ARBA00024040"/>
    </source>
</evidence>
<dbReference type="PROSITE" id="PS50071">
    <property type="entry name" value="HOMEOBOX_2"/>
    <property type="match status" value="1"/>
</dbReference>
<protein>
    <submittedName>
        <fullName evidence="14">Homeodomain-containing protein</fullName>
    </submittedName>
</protein>
<evidence type="ECO:0000256" key="6">
    <source>
        <dbReference type="ARBA" id="ARBA00023163"/>
    </source>
</evidence>
<comment type="subcellular location">
    <subcellularLocation>
        <location evidence="1 9 10">Nucleus</location>
    </subcellularLocation>
</comment>
<reference evidence="14 15" key="1">
    <citation type="journal article" date="2016" name="Sci. Rep.">
        <title>The genome sequence of the outbreeding globe artichoke constructed de novo incorporating a phase-aware low-pass sequencing strategy of F1 progeny.</title>
        <authorList>
            <person name="Scaglione D."/>
            <person name="Reyes-Chin-Wo S."/>
            <person name="Acquadro A."/>
            <person name="Froenicke L."/>
            <person name="Portis E."/>
            <person name="Beitel C."/>
            <person name="Tirone M."/>
            <person name="Mauro R."/>
            <person name="Lo Monaco A."/>
            <person name="Mauromicale G."/>
            <person name="Faccioli P."/>
            <person name="Cattivelli L."/>
            <person name="Rieseberg L."/>
            <person name="Michelmore R."/>
            <person name="Lanteri S."/>
        </authorList>
    </citation>
    <scope>NUCLEOTIDE SEQUENCE [LARGE SCALE GENOMIC DNA]</scope>
    <source>
        <strain evidence="14">2C</strain>
    </source>
</reference>
<dbReference type="SMART" id="SM00389">
    <property type="entry name" value="HOX"/>
    <property type="match status" value="1"/>
</dbReference>
<sequence>MDGGSTSGTSEAPTAVVGDGAAGSPVSGRWNPTKEQIAMLENLYGQGLRTPTAEQIQEITSRLQTYGHIEGKNVFYWFQNHKARQRQKQKQDHLLLFRQYHHHQLRCPPPFLSLPPSPNVIYEPCYMPQNSLGFYGQCPQVVSPSTGRRRSPRSTKPRSPDDGGFLLTHQPESVVTLAGGHNTMVKDQEEDIINGRSSSDQETLDLFPLHPTGNLQEREDTTSNASCTIASTACTLSSSGGAIDLLVLSLFLVKGPKRVELVGWTCAVINLVVFVAPLCIMYMPFMLLSHSLYMPPWWFFYGLFVNDYFIADSKKQSGSDLVEKPNKTGTDKISRWSGGFERPSTLVWLWLL</sequence>
<keyword evidence="5 9" id="KW-0371">Homeobox</keyword>
<evidence type="ECO:0000256" key="12">
    <source>
        <dbReference type="SAM" id="Phobius"/>
    </source>
</evidence>
<feature type="region of interest" description="Disordered" evidence="11">
    <location>
        <begin position="138"/>
        <end position="167"/>
    </location>
</feature>
<feature type="domain" description="Homeobox" evidence="13">
    <location>
        <begin position="23"/>
        <end position="88"/>
    </location>
</feature>
<evidence type="ECO:0000313" key="14">
    <source>
        <dbReference type="EMBL" id="KVI11969.1"/>
    </source>
</evidence>
<dbReference type="SUPFAM" id="SSF46689">
    <property type="entry name" value="Homeodomain-like"/>
    <property type="match status" value="1"/>
</dbReference>
<evidence type="ECO:0000256" key="1">
    <source>
        <dbReference type="ARBA" id="ARBA00004123"/>
    </source>
</evidence>
<evidence type="ECO:0000256" key="10">
    <source>
        <dbReference type="RuleBase" id="RU000682"/>
    </source>
</evidence>
<dbReference type="GO" id="GO:0003677">
    <property type="term" value="F:DNA binding"/>
    <property type="evidence" value="ECO:0007669"/>
    <property type="project" value="UniProtKB-UniRule"/>
</dbReference>
<evidence type="ECO:0000256" key="9">
    <source>
        <dbReference type="PROSITE-ProRule" id="PRU00108"/>
    </source>
</evidence>
<dbReference type="Gramene" id="KVI11969">
    <property type="protein sequence ID" value="KVI11969"/>
    <property type="gene ID" value="Ccrd_009614"/>
</dbReference>
<gene>
    <name evidence="14" type="ORF">Ccrd_009614</name>
</gene>
<feature type="transmembrane region" description="Helical" evidence="12">
    <location>
        <begin position="295"/>
        <end position="311"/>
    </location>
</feature>
<dbReference type="PANTHER" id="PTHR45940:SF6">
    <property type="entry name" value="WUSCHEL-RELATED HOMEOBOX 2"/>
    <property type="match status" value="1"/>
</dbReference>
<keyword evidence="12" id="KW-0812">Transmembrane</keyword>
<evidence type="ECO:0000259" key="13">
    <source>
        <dbReference type="PROSITE" id="PS50071"/>
    </source>
</evidence>
<dbReference type="InterPro" id="IPR009057">
    <property type="entry name" value="Homeodomain-like_sf"/>
</dbReference>
<evidence type="ECO:0000256" key="2">
    <source>
        <dbReference type="ARBA" id="ARBA00022473"/>
    </source>
</evidence>
<dbReference type="GO" id="GO:0099402">
    <property type="term" value="P:plant organ development"/>
    <property type="evidence" value="ECO:0007669"/>
    <property type="project" value="InterPro"/>
</dbReference>
<name>A0A103YMT7_CYNCS</name>
<dbReference type="GO" id="GO:0003700">
    <property type="term" value="F:DNA-binding transcription factor activity"/>
    <property type="evidence" value="ECO:0007669"/>
    <property type="project" value="InterPro"/>
</dbReference>
<keyword evidence="2" id="KW-0217">Developmental protein</keyword>
<feature type="transmembrane region" description="Helical" evidence="12">
    <location>
        <begin position="261"/>
        <end position="283"/>
    </location>
</feature>
<evidence type="ECO:0000256" key="3">
    <source>
        <dbReference type="ARBA" id="ARBA00023015"/>
    </source>
</evidence>
<evidence type="ECO:0000256" key="5">
    <source>
        <dbReference type="ARBA" id="ARBA00023155"/>
    </source>
</evidence>
<dbReference type="FunFam" id="1.10.10.60:FF:000146">
    <property type="entry name" value="WUSCHEL-related homeobox 4"/>
    <property type="match status" value="1"/>
</dbReference>
<keyword evidence="7 9" id="KW-0539">Nucleus</keyword>
<evidence type="ECO:0000256" key="4">
    <source>
        <dbReference type="ARBA" id="ARBA00023125"/>
    </source>
</evidence>
<dbReference type="InterPro" id="IPR044555">
    <property type="entry name" value="WUSCHEL-like"/>
</dbReference>
<proteinExistence type="inferred from homology"/>
<dbReference type="AlphaFoldDB" id="A0A103YMT7"/>
<dbReference type="Proteomes" id="UP000243975">
    <property type="component" value="Unassembled WGS sequence"/>
</dbReference>
<dbReference type="Gene3D" id="1.10.10.60">
    <property type="entry name" value="Homeodomain-like"/>
    <property type="match status" value="1"/>
</dbReference>
<dbReference type="GO" id="GO:0005634">
    <property type="term" value="C:nucleus"/>
    <property type="evidence" value="ECO:0007669"/>
    <property type="project" value="UniProtKB-SubCell"/>
</dbReference>
<keyword evidence="3" id="KW-0805">Transcription regulation</keyword>
<keyword evidence="12" id="KW-0472">Membrane</keyword>
<dbReference type="Pfam" id="PF00046">
    <property type="entry name" value="Homeodomain"/>
    <property type="match status" value="1"/>
</dbReference>
<comment type="similarity">
    <text evidence="8">Belongs to the WUS homeobox family.</text>
</comment>
<feature type="compositionally biased region" description="Basic residues" evidence="11">
    <location>
        <begin position="147"/>
        <end position="156"/>
    </location>
</feature>
<accession>A0A103YMT7</accession>
<feature type="DNA-binding region" description="Homeobox" evidence="9">
    <location>
        <begin position="25"/>
        <end position="89"/>
    </location>
</feature>
<evidence type="ECO:0000256" key="7">
    <source>
        <dbReference type="ARBA" id="ARBA00023242"/>
    </source>
</evidence>
<dbReference type="PANTHER" id="PTHR45940">
    <property type="entry name" value="WUSCHEL-RELATED HOMEOBOX 1-RELATED"/>
    <property type="match status" value="1"/>
</dbReference>
<keyword evidence="4 9" id="KW-0238">DNA-binding</keyword>
<dbReference type="CDD" id="cd00086">
    <property type="entry name" value="homeodomain"/>
    <property type="match status" value="1"/>
</dbReference>
<organism evidence="14 15">
    <name type="scientific">Cynara cardunculus var. scolymus</name>
    <name type="common">Globe artichoke</name>
    <name type="synonym">Cynara scolymus</name>
    <dbReference type="NCBI Taxonomy" id="59895"/>
    <lineage>
        <taxon>Eukaryota</taxon>
        <taxon>Viridiplantae</taxon>
        <taxon>Streptophyta</taxon>
        <taxon>Embryophyta</taxon>
        <taxon>Tracheophyta</taxon>
        <taxon>Spermatophyta</taxon>
        <taxon>Magnoliopsida</taxon>
        <taxon>eudicotyledons</taxon>
        <taxon>Gunneridae</taxon>
        <taxon>Pentapetalae</taxon>
        <taxon>asterids</taxon>
        <taxon>campanulids</taxon>
        <taxon>Asterales</taxon>
        <taxon>Asteraceae</taxon>
        <taxon>Carduoideae</taxon>
        <taxon>Cardueae</taxon>
        <taxon>Carduinae</taxon>
        <taxon>Cynara</taxon>
    </lineage>
</organism>